<accession>A0A7G9S2A4</accession>
<dbReference type="RefSeq" id="WP_187554450.1">
    <property type="nucleotide sequence ID" value="NZ_CP060716.1"/>
</dbReference>
<evidence type="ECO:0000256" key="7">
    <source>
        <dbReference type="ARBA" id="ARBA00025649"/>
    </source>
</evidence>
<dbReference type="KEGG" id="ldn:H9L06_06530"/>
<evidence type="ECO:0000313" key="10">
    <source>
        <dbReference type="EMBL" id="QNN61979.1"/>
    </source>
</evidence>
<evidence type="ECO:0000313" key="11">
    <source>
        <dbReference type="Proteomes" id="UP000515934"/>
    </source>
</evidence>
<dbReference type="PANTHER" id="PTHR43153">
    <property type="entry name" value="ELECTRON TRANSFER FLAVOPROTEIN ALPHA"/>
    <property type="match status" value="1"/>
</dbReference>
<dbReference type="Pfam" id="PF01012">
    <property type="entry name" value="ETF"/>
    <property type="match status" value="1"/>
</dbReference>
<comment type="function">
    <text evidence="7">The electron transfer flavoprotein serves as a specific electron acceptor for other dehydrogenases. It transfers the electrons to the main respiratory chain via ETF-ubiquinone oxidoreductase (ETF dehydrogenase).</text>
</comment>
<evidence type="ECO:0000256" key="5">
    <source>
        <dbReference type="ARBA" id="ARBA00022827"/>
    </source>
</evidence>
<dbReference type="InterPro" id="IPR014730">
    <property type="entry name" value="ETF_a/b_N"/>
</dbReference>
<dbReference type="Gene3D" id="3.40.50.1220">
    <property type="entry name" value="TPP-binding domain"/>
    <property type="match status" value="1"/>
</dbReference>
<dbReference type="FunFam" id="3.40.50.1220:FF:000001">
    <property type="entry name" value="Electron transfer flavoprotein, alpha subunit"/>
    <property type="match status" value="1"/>
</dbReference>
<comment type="similarity">
    <text evidence="1">Belongs to the ETF alpha-subunit/FixB family.</text>
</comment>
<dbReference type="InterPro" id="IPR014731">
    <property type="entry name" value="ETF_asu_C"/>
</dbReference>
<keyword evidence="4" id="KW-0285">Flavoprotein</keyword>
<dbReference type="AlphaFoldDB" id="A0A7G9S2A4"/>
<dbReference type="GO" id="GO:0009055">
    <property type="term" value="F:electron transfer activity"/>
    <property type="evidence" value="ECO:0007669"/>
    <property type="project" value="InterPro"/>
</dbReference>
<keyword evidence="6" id="KW-0249">Electron transport</keyword>
<sequence>MVNVLAFIETTDTGEIKPNAAGILAAAASVGTPIAVVVPSQTGDNTALGAQLGAIGAAKIYTAAASNPADLGADATALLTAAISESSPHAVILPNTNDSRSIAGRLAVRSGGSVAVDVTGLRFDSEGDEVIAEHSVFGGDYITESAVDGGPLIITLRSGAVEGAAPAQDNPEVVELRPEVTGRSAQVVSATPVVAESDRPALREADIVVSGGRGVGSKEDFGIVEQLADALGAGVGASRAAVDAGYVPQSYQVGQTGVTVTPQLYVALGISGAIQHRAGMQTSKTIVAINKDADAPIFEVADFGIVGDIFTVVPQVIEGIKARRGA</sequence>
<dbReference type="SUPFAM" id="SSF52467">
    <property type="entry name" value="DHS-like NAD/FAD-binding domain"/>
    <property type="match status" value="1"/>
</dbReference>
<feature type="binding site" evidence="8">
    <location>
        <begin position="308"/>
        <end position="309"/>
    </location>
    <ligand>
        <name>FAD</name>
        <dbReference type="ChEBI" id="CHEBI:57692"/>
    </ligand>
</feature>
<name>A0A7G9S2A4_9MICO</name>
<dbReference type="PIRSF" id="PIRSF000089">
    <property type="entry name" value="Electra_flavoP_a"/>
    <property type="match status" value="1"/>
</dbReference>
<dbReference type="InterPro" id="IPR001308">
    <property type="entry name" value="ETF_a/FixB"/>
</dbReference>
<evidence type="ECO:0000256" key="1">
    <source>
        <dbReference type="ARBA" id="ARBA00005817"/>
    </source>
</evidence>
<dbReference type="Gene3D" id="3.40.50.620">
    <property type="entry name" value="HUPs"/>
    <property type="match status" value="1"/>
</dbReference>
<feature type="binding site" evidence="8">
    <location>
        <begin position="252"/>
        <end position="256"/>
    </location>
    <ligand>
        <name>FAD</name>
        <dbReference type="ChEBI" id="CHEBI:57692"/>
    </ligand>
</feature>
<dbReference type="GO" id="GO:0033539">
    <property type="term" value="P:fatty acid beta-oxidation using acyl-CoA dehydrogenase"/>
    <property type="evidence" value="ECO:0007669"/>
    <property type="project" value="TreeGrafter"/>
</dbReference>
<evidence type="ECO:0000256" key="2">
    <source>
        <dbReference type="ARBA" id="ARBA00011355"/>
    </source>
</evidence>
<proteinExistence type="inferred from homology"/>
<dbReference type="PROSITE" id="PS00696">
    <property type="entry name" value="ETF_ALPHA"/>
    <property type="match status" value="1"/>
</dbReference>
<dbReference type="Proteomes" id="UP000515934">
    <property type="component" value="Chromosome"/>
</dbReference>
<dbReference type="InterPro" id="IPR018206">
    <property type="entry name" value="ETF_asu_C_CS"/>
</dbReference>
<dbReference type="EMBL" id="CP060716">
    <property type="protein sequence ID" value="QNN61979.1"/>
    <property type="molecule type" value="Genomic_DNA"/>
</dbReference>
<evidence type="ECO:0000256" key="3">
    <source>
        <dbReference type="ARBA" id="ARBA00022448"/>
    </source>
</evidence>
<feature type="domain" description="Electron transfer flavoprotein alpha/beta-subunit N-terminal" evidence="9">
    <location>
        <begin position="4"/>
        <end position="199"/>
    </location>
</feature>
<protein>
    <submittedName>
        <fullName evidence="10">Electron transfer flavoprotein subunit alpha/FixB family protein</fullName>
    </submittedName>
</protein>
<feature type="binding site" evidence="8">
    <location>
        <position position="213"/>
    </location>
    <ligand>
        <name>FAD</name>
        <dbReference type="ChEBI" id="CHEBI:57692"/>
    </ligand>
</feature>
<dbReference type="SUPFAM" id="SSF52402">
    <property type="entry name" value="Adenine nucleotide alpha hydrolases-like"/>
    <property type="match status" value="1"/>
</dbReference>
<dbReference type="PANTHER" id="PTHR43153:SF1">
    <property type="entry name" value="ELECTRON TRANSFER FLAVOPROTEIN SUBUNIT ALPHA, MITOCHONDRIAL"/>
    <property type="match status" value="1"/>
</dbReference>
<feature type="binding site" evidence="8">
    <location>
        <begin position="238"/>
        <end position="239"/>
    </location>
    <ligand>
        <name>FAD</name>
        <dbReference type="ChEBI" id="CHEBI:57692"/>
    </ligand>
</feature>
<evidence type="ECO:0000256" key="8">
    <source>
        <dbReference type="PIRSR" id="PIRSR000089-1"/>
    </source>
</evidence>
<dbReference type="GO" id="GO:0050660">
    <property type="term" value="F:flavin adenine dinucleotide binding"/>
    <property type="evidence" value="ECO:0007669"/>
    <property type="project" value="InterPro"/>
</dbReference>
<evidence type="ECO:0000256" key="4">
    <source>
        <dbReference type="ARBA" id="ARBA00022630"/>
    </source>
</evidence>
<feature type="binding site" evidence="8">
    <location>
        <position position="290"/>
    </location>
    <ligand>
        <name>FAD</name>
        <dbReference type="ChEBI" id="CHEBI:57692"/>
    </ligand>
</feature>
<feature type="binding site" evidence="8">
    <location>
        <begin position="269"/>
        <end position="276"/>
    </location>
    <ligand>
        <name>FAD</name>
        <dbReference type="ChEBI" id="CHEBI:57692"/>
    </ligand>
</feature>
<keyword evidence="5 8" id="KW-0274">FAD</keyword>
<keyword evidence="11" id="KW-1185">Reference proteome</keyword>
<dbReference type="Pfam" id="PF00766">
    <property type="entry name" value="ETF_alpha"/>
    <property type="match status" value="1"/>
</dbReference>
<reference evidence="10 11" key="1">
    <citation type="submission" date="2020-08" db="EMBL/GenBank/DDBJ databases">
        <title>Genome sequence of Leucobacter denitrificans KACC 14055T.</title>
        <authorList>
            <person name="Hyun D.-W."/>
            <person name="Bae J.-W."/>
        </authorList>
    </citation>
    <scope>NUCLEOTIDE SEQUENCE [LARGE SCALE GENOMIC DNA]</scope>
    <source>
        <strain evidence="10 11">KACC 14055</strain>
    </source>
</reference>
<comment type="subunit">
    <text evidence="2">Heterodimer of an alpha and a beta subunit.</text>
</comment>
<dbReference type="InterPro" id="IPR029035">
    <property type="entry name" value="DHS-like_NAD/FAD-binding_dom"/>
</dbReference>
<keyword evidence="3" id="KW-0813">Transport</keyword>
<evidence type="ECO:0000256" key="6">
    <source>
        <dbReference type="ARBA" id="ARBA00022982"/>
    </source>
</evidence>
<comment type="cofactor">
    <cofactor evidence="8">
        <name>FAD</name>
        <dbReference type="ChEBI" id="CHEBI:57692"/>
    </cofactor>
    <text evidence="8">Binds 1 FAD per dimer.</text>
</comment>
<dbReference type="SMART" id="SM00893">
    <property type="entry name" value="ETF"/>
    <property type="match status" value="1"/>
</dbReference>
<organism evidence="10 11">
    <name type="scientific">Leucobacter denitrificans</name>
    <dbReference type="NCBI Taxonomy" id="683042"/>
    <lineage>
        <taxon>Bacteria</taxon>
        <taxon>Bacillati</taxon>
        <taxon>Actinomycetota</taxon>
        <taxon>Actinomycetes</taxon>
        <taxon>Micrococcales</taxon>
        <taxon>Microbacteriaceae</taxon>
        <taxon>Leucobacter</taxon>
    </lineage>
</organism>
<evidence type="ECO:0000259" key="9">
    <source>
        <dbReference type="SMART" id="SM00893"/>
    </source>
</evidence>
<gene>
    <name evidence="10" type="ORF">H9L06_06530</name>
</gene>
<dbReference type="InterPro" id="IPR014729">
    <property type="entry name" value="Rossmann-like_a/b/a_fold"/>
</dbReference>